<dbReference type="EMBL" id="JBEZAM010000008">
    <property type="protein sequence ID" value="MEU7293403.1"/>
    <property type="molecule type" value="Genomic_DNA"/>
</dbReference>
<evidence type="ECO:0000256" key="2">
    <source>
        <dbReference type="SAM" id="Phobius"/>
    </source>
</evidence>
<keyword evidence="4" id="KW-1185">Reference proteome</keyword>
<keyword evidence="2" id="KW-0812">Transmembrane</keyword>
<protein>
    <submittedName>
        <fullName evidence="3">Uncharacterized protein</fullName>
    </submittedName>
</protein>
<keyword evidence="2" id="KW-1133">Transmembrane helix</keyword>
<feature type="transmembrane region" description="Helical" evidence="2">
    <location>
        <begin position="70"/>
        <end position="87"/>
    </location>
</feature>
<feature type="transmembrane region" description="Helical" evidence="2">
    <location>
        <begin position="30"/>
        <end position="50"/>
    </location>
</feature>
<comment type="caution">
    <text evidence="3">The sequence shown here is derived from an EMBL/GenBank/DDBJ whole genome shotgun (WGS) entry which is preliminary data.</text>
</comment>
<sequence>MSSSPDLRARAASPVPITPPDPEAARLRKWALIWAGLLLPATVLAGLLALSTEAAASCIMHGTSCGGAPGFLYVASLVIAAVAYVAVRRASRADVRRAALRTQLGAEAVFVLFVATTFA</sequence>
<evidence type="ECO:0000313" key="4">
    <source>
        <dbReference type="Proteomes" id="UP001551210"/>
    </source>
</evidence>
<feature type="region of interest" description="Disordered" evidence="1">
    <location>
        <begin position="1"/>
        <end position="22"/>
    </location>
</feature>
<dbReference type="Proteomes" id="UP001551210">
    <property type="component" value="Unassembled WGS sequence"/>
</dbReference>
<accession>A0ABV3CV61</accession>
<keyword evidence="2" id="KW-0472">Membrane</keyword>
<evidence type="ECO:0000313" key="3">
    <source>
        <dbReference type="EMBL" id="MEU7293403.1"/>
    </source>
</evidence>
<organism evidence="3 4">
    <name type="scientific">Streptomyces exfoliatus</name>
    <name type="common">Streptomyces hydrogenans</name>
    <dbReference type="NCBI Taxonomy" id="1905"/>
    <lineage>
        <taxon>Bacteria</taxon>
        <taxon>Bacillati</taxon>
        <taxon>Actinomycetota</taxon>
        <taxon>Actinomycetes</taxon>
        <taxon>Kitasatosporales</taxon>
        <taxon>Streptomycetaceae</taxon>
        <taxon>Streptomyces</taxon>
    </lineage>
</organism>
<name>A0ABV3CV61_STREX</name>
<reference evidence="3 4" key="1">
    <citation type="submission" date="2024-06" db="EMBL/GenBank/DDBJ databases">
        <title>The Natural Products Discovery Center: Release of the First 8490 Sequenced Strains for Exploring Actinobacteria Biosynthetic Diversity.</title>
        <authorList>
            <person name="Kalkreuter E."/>
            <person name="Kautsar S.A."/>
            <person name="Yang D."/>
            <person name="Bader C.D."/>
            <person name="Teijaro C.N."/>
            <person name="Fluegel L."/>
            <person name="Davis C.M."/>
            <person name="Simpson J.R."/>
            <person name="Lauterbach L."/>
            <person name="Steele A.D."/>
            <person name="Gui C."/>
            <person name="Meng S."/>
            <person name="Li G."/>
            <person name="Viehrig K."/>
            <person name="Ye F."/>
            <person name="Su P."/>
            <person name="Kiefer A.F."/>
            <person name="Nichols A."/>
            <person name="Cepeda A.J."/>
            <person name="Yan W."/>
            <person name="Fan B."/>
            <person name="Jiang Y."/>
            <person name="Adhikari A."/>
            <person name="Zheng C.-J."/>
            <person name="Schuster L."/>
            <person name="Cowan T.M."/>
            <person name="Smanski M.J."/>
            <person name="Chevrette M.G."/>
            <person name="De Carvalho L.P.S."/>
            <person name="Shen B."/>
        </authorList>
    </citation>
    <scope>NUCLEOTIDE SEQUENCE [LARGE SCALE GENOMIC DNA]</scope>
    <source>
        <strain evidence="3 4">NPDC045705</strain>
    </source>
</reference>
<dbReference type="RefSeq" id="WP_359205747.1">
    <property type="nucleotide sequence ID" value="NZ_JBEZAM010000008.1"/>
</dbReference>
<proteinExistence type="predicted"/>
<gene>
    <name evidence="3" type="ORF">AB0A76_09400</name>
</gene>
<evidence type="ECO:0000256" key="1">
    <source>
        <dbReference type="SAM" id="MobiDB-lite"/>
    </source>
</evidence>